<dbReference type="AlphaFoldDB" id="A0A9P8WDC1"/>
<dbReference type="SUPFAM" id="SSF53474">
    <property type="entry name" value="alpha/beta-Hydrolases"/>
    <property type="match status" value="1"/>
</dbReference>
<dbReference type="EMBL" id="JAGPYM010000003">
    <property type="protein sequence ID" value="KAH6896505.1"/>
    <property type="molecule type" value="Genomic_DNA"/>
</dbReference>
<evidence type="ECO:0000313" key="4">
    <source>
        <dbReference type="Proteomes" id="UP000777438"/>
    </source>
</evidence>
<name>A0A9P8WDC1_9HYPO</name>
<protein>
    <submittedName>
        <fullName evidence="3">Heterokaryon incompatibility protein-domain-containing protein</fullName>
    </submittedName>
</protein>
<dbReference type="PANTHER" id="PTHR33112:SF16">
    <property type="entry name" value="HETEROKARYON INCOMPATIBILITY DOMAIN-CONTAINING PROTEIN"/>
    <property type="match status" value="1"/>
</dbReference>
<proteinExistence type="predicted"/>
<comment type="caution">
    <text evidence="3">The sequence shown here is derived from an EMBL/GenBank/DDBJ whole genome shotgun (WGS) entry which is preliminary data.</text>
</comment>
<evidence type="ECO:0000256" key="1">
    <source>
        <dbReference type="SAM" id="MobiDB-lite"/>
    </source>
</evidence>
<feature type="compositionally biased region" description="Polar residues" evidence="1">
    <location>
        <begin position="827"/>
        <end position="840"/>
    </location>
</feature>
<dbReference type="Gene3D" id="3.40.50.1820">
    <property type="entry name" value="alpha/beta hydrolase"/>
    <property type="match status" value="1"/>
</dbReference>
<feature type="region of interest" description="Disordered" evidence="1">
    <location>
        <begin position="824"/>
        <end position="843"/>
    </location>
</feature>
<dbReference type="InterPro" id="IPR029058">
    <property type="entry name" value="AB_hydrolase_fold"/>
</dbReference>
<feature type="domain" description="Heterokaryon incompatibility" evidence="2">
    <location>
        <begin position="447"/>
        <end position="591"/>
    </location>
</feature>
<reference evidence="3 4" key="1">
    <citation type="journal article" date="2021" name="Nat. Commun.">
        <title>Genetic determinants of endophytism in the Arabidopsis root mycobiome.</title>
        <authorList>
            <person name="Mesny F."/>
            <person name="Miyauchi S."/>
            <person name="Thiergart T."/>
            <person name="Pickel B."/>
            <person name="Atanasova L."/>
            <person name="Karlsson M."/>
            <person name="Huettel B."/>
            <person name="Barry K.W."/>
            <person name="Haridas S."/>
            <person name="Chen C."/>
            <person name="Bauer D."/>
            <person name="Andreopoulos W."/>
            <person name="Pangilinan J."/>
            <person name="LaButti K."/>
            <person name="Riley R."/>
            <person name="Lipzen A."/>
            <person name="Clum A."/>
            <person name="Drula E."/>
            <person name="Henrissat B."/>
            <person name="Kohler A."/>
            <person name="Grigoriev I.V."/>
            <person name="Martin F.M."/>
            <person name="Hacquard S."/>
        </authorList>
    </citation>
    <scope>NUCLEOTIDE SEQUENCE [LARGE SCALE GENOMIC DNA]</scope>
    <source>
        <strain evidence="3 4">MPI-CAGE-CH-0241</strain>
    </source>
</reference>
<evidence type="ECO:0000259" key="2">
    <source>
        <dbReference type="Pfam" id="PF06985"/>
    </source>
</evidence>
<organism evidence="3 4">
    <name type="scientific">Thelonectria olida</name>
    <dbReference type="NCBI Taxonomy" id="1576542"/>
    <lineage>
        <taxon>Eukaryota</taxon>
        <taxon>Fungi</taxon>
        <taxon>Dikarya</taxon>
        <taxon>Ascomycota</taxon>
        <taxon>Pezizomycotina</taxon>
        <taxon>Sordariomycetes</taxon>
        <taxon>Hypocreomycetidae</taxon>
        <taxon>Hypocreales</taxon>
        <taxon>Nectriaceae</taxon>
        <taxon>Thelonectria</taxon>
    </lineage>
</organism>
<evidence type="ECO:0000313" key="3">
    <source>
        <dbReference type="EMBL" id="KAH6896505.1"/>
    </source>
</evidence>
<dbReference type="Pfam" id="PF06985">
    <property type="entry name" value="HET"/>
    <property type="match status" value="1"/>
</dbReference>
<gene>
    <name evidence="3" type="ORF">B0T10DRAFT_474515</name>
</gene>
<dbReference type="InterPro" id="IPR010730">
    <property type="entry name" value="HET"/>
</dbReference>
<dbReference type="PANTHER" id="PTHR33112">
    <property type="entry name" value="DOMAIN PROTEIN, PUTATIVE-RELATED"/>
    <property type="match status" value="1"/>
</dbReference>
<accession>A0A9P8WDC1</accession>
<sequence length="917" mass="102299">MSWLRTSVQCFPPSPINGEQGPVKVDIIVVQGLSAKRSTIAKTVALEELLPEFFNDARTIYADRGCSAPNLFSASTADIVDWVYYFLKGLLQLRQTNDEANRPILFLGYSFGGILVKQLLLQAQAQKQFRSIYRNTAGVVFLGTPHQGTAADTYGQTLWEMAKCLDITPIVPEHRLQDALHINAPILQQLTVEFKSAFKGPVISFYATNTNAGIAEYQSTLLGADDEEHIPLSTNHEGLFRFVGKHNPIARQISEGIDRLRQKAHDPFVPPPSTISATTVLPLQCPVCRTLPLHRLELGTESTMHYNTSLEVQDRKSIGLWTHRCVLANFVCQSTDAWACDGLDIGKVPERILAGEYTCAPAWDISKRLDMALEHNDPLTDSFQNIVVHQDPLSSQSIEHVKYWISKCRKSHSECGLEWTPLPTRVLDVSDPTSIKLVRPLGLEDKYVALSHRWGSSNNFMTTRQNMKSIRAGFSIRQAPASFRDAILVTRQLGIRYLWIDALCIVQGDIIDWEVESGRMADIFANAHVTISAASSTGDTEAFLAPRNHDYAPVVVSAGRDRSVVAYLYQKTFWDDRDEEALDTRAWALQEQYLSRRNVRYCGKQMTWRCKMATWSESAPVSDQLRLWAKPWTGLVEEFSRRKLTYETDRLPAMAGAAASVASANGEEYYAGLWLKNLPAEMLFERKAAEVPLEYIAPSWSWAAMGGPVTFVVPRVDGFCRLRQVKVSGVELKTPSGNRFGQLKRRGWLKMKAPLVQLRRKPNAMSGGTSTSFELVNQARPRDWGSAVVSCHFDTWDLAEEDEVFGLILGYSAPGSPRGVLKKLSPGSMTSAQSGKSARSSYFPDPTKWDTIHGILIVKSEEDNSPQLPFATKFFSKSKASSKGQYQRCGVFEIMGLSDDQGPQIVEGHPVESVTLC</sequence>
<dbReference type="Proteomes" id="UP000777438">
    <property type="component" value="Unassembled WGS sequence"/>
</dbReference>
<keyword evidence="4" id="KW-1185">Reference proteome</keyword>
<dbReference type="OrthoDB" id="4588820at2759"/>